<dbReference type="AlphaFoldDB" id="H2C8H7"/>
<proteinExistence type="predicted"/>
<dbReference type="Proteomes" id="UP000003980">
    <property type="component" value="Unassembled WGS sequence"/>
</dbReference>
<dbReference type="Pfam" id="PF18533">
    <property type="entry name" value="DUF5622"/>
    <property type="match status" value="1"/>
</dbReference>
<dbReference type="EMBL" id="JH597770">
    <property type="protein sequence ID" value="EHP68453.1"/>
    <property type="molecule type" value="Genomic_DNA"/>
</dbReference>
<keyword evidence="3" id="KW-1185">Reference proteome</keyword>
<reference evidence="2 3" key="1">
    <citation type="submission" date="2012-01" db="EMBL/GenBank/DDBJ databases">
        <title>Improved High-Quality Draft sequence of Metallosphaera yellowstonensis MK1.</title>
        <authorList>
            <consortium name="US DOE Joint Genome Institute"/>
            <person name="Lucas S."/>
            <person name="Han J."/>
            <person name="Cheng J.-F."/>
            <person name="Goodwin L."/>
            <person name="Pitluck S."/>
            <person name="Peters L."/>
            <person name="Teshima H."/>
            <person name="Detter J.C."/>
            <person name="Han C."/>
            <person name="Tapia R."/>
            <person name="Land M."/>
            <person name="Hauser L."/>
            <person name="Kyrpides N."/>
            <person name="Kozubal M."/>
            <person name="Macur R.E."/>
            <person name="Jay Z."/>
            <person name="Inskeep W."/>
            <person name="Woyke T."/>
        </authorList>
    </citation>
    <scope>NUCLEOTIDE SEQUENCE [LARGE SCALE GENOMIC DNA]</scope>
    <source>
        <strain evidence="2 3">MK1</strain>
    </source>
</reference>
<dbReference type="InterPro" id="IPR041043">
    <property type="entry name" value="DUF5622"/>
</dbReference>
<dbReference type="OrthoDB" id="39186at2157"/>
<sequence length="69" mass="8237">MGLKKGKYVYVELDKSRFAKLRVLKKRDEKSPDRYIIINKTFVRRPRSATVVKLEDLPLEIKDRLTNMK</sequence>
<evidence type="ECO:0000313" key="2">
    <source>
        <dbReference type="EMBL" id="EHP68453.1"/>
    </source>
</evidence>
<name>H2C8H7_9CREN</name>
<accession>H2C8H7</accession>
<protein>
    <recommendedName>
        <fullName evidence="1">DUF5622 domain-containing protein</fullName>
    </recommendedName>
</protein>
<evidence type="ECO:0000313" key="3">
    <source>
        <dbReference type="Proteomes" id="UP000003980"/>
    </source>
</evidence>
<dbReference type="eggNOG" id="arCOG04104">
    <property type="taxonomic scope" value="Archaea"/>
</dbReference>
<gene>
    <name evidence="2" type="ORF">MetMK1DRAFT_00028870</name>
</gene>
<feature type="domain" description="DUF5622" evidence="1">
    <location>
        <begin position="3"/>
        <end position="66"/>
    </location>
</feature>
<dbReference type="Gene3D" id="3.30.160.830">
    <property type="match status" value="1"/>
</dbReference>
<organism evidence="2 3">
    <name type="scientific">Metallosphaera yellowstonensis MK1</name>
    <dbReference type="NCBI Taxonomy" id="671065"/>
    <lineage>
        <taxon>Archaea</taxon>
        <taxon>Thermoproteota</taxon>
        <taxon>Thermoprotei</taxon>
        <taxon>Sulfolobales</taxon>
        <taxon>Sulfolobaceae</taxon>
        <taxon>Metallosphaera</taxon>
    </lineage>
</organism>
<dbReference type="HOGENOM" id="CLU_188105_0_0_2"/>
<evidence type="ECO:0000259" key="1">
    <source>
        <dbReference type="Pfam" id="PF18533"/>
    </source>
</evidence>
<dbReference type="STRING" id="671065.MetMK1DRAFT_00028870"/>
<dbReference type="RefSeq" id="WP_009074878.1">
    <property type="nucleotide sequence ID" value="NZ_JH597770.1"/>
</dbReference>